<keyword evidence="2" id="KW-1185">Reference proteome</keyword>
<protein>
    <submittedName>
        <fullName evidence="1">Uncharacterized protein</fullName>
    </submittedName>
</protein>
<dbReference type="Proteomes" id="UP000242818">
    <property type="component" value="Unassembled WGS sequence"/>
</dbReference>
<accession>A0A1C4BIA9</accession>
<evidence type="ECO:0000313" key="2">
    <source>
        <dbReference type="Proteomes" id="UP000242818"/>
    </source>
</evidence>
<reference evidence="1 2" key="1">
    <citation type="submission" date="2016-08" db="EMBL/GenBank/DDBJ databases">
        <authorList>
            <person name="Seilhamer J.J."/>
        </authorList>
    </citation>
    <scope>NUCLEOTIDE SEQUENCE [LARGE SCALE GENOMIC DNA]</scope>
    <source>
        <strain evidence="1 2">A37T2</strain>
    </source>
</reference>
<dbReference type="EMBL" id="FMAR01000003">
    <property type="protein sequence ID" value="SCC06646.1"/>
    <property type="molecule type" value="Genomic_DNA"/>
</dbReference>
<sequence length="120" mass="13665">MEQLLVIRDSMQRLEFEEDNSVMELRLLVLSAMSYIIRKHLVSEEASLRTIYKDAFRIMKYNYGIVEAAQGGDAALFSKCQTKAINAMDGLMIHLCVLDARGGNPVVMNDHSNEWQLRIA</sequence>
<dbReference type="OrthoDB" id="9962856at2"/>
<organism evidence="1 2">
    <name type="scientific">Chitinophaga costaii</name>
    <dbReference type="NCBI Taxonomy" id="1335309"/>
    <lineage>
        <taxon>Bacteria</taxon>
        <taxon>Pseudomonadati</taxon>
        <taxon>Bacteroidota</taxon>
        <taxon>Chitinophagia</taxon>
        <taxon>Chitinophagales</taxon>
        <taxon>Chitinophagaceae</taxon>
        <taxon>Chitinophaga</taxon>
    </lineage>
</organism>
<name>A0A1C4BIA9_9BACT</name>
<dbReference type="AlphaFoldDB" id="A0A1C4BIA9"/>
<gene>
    <name evidence="1" type="ORF">GA0116948_103113</name>
</gene>
<dbReference type="RefSeq" id="WP_123891699.1">
    <property type="nucleotide sequence ID" value="NZ_FMAR01000003.1"/>
</dbReference>
<evidence type="ECO:0000313" key="1">
    <source>
        <dbReference type="EMBL" id="SCC06646.1"/>
    </source>
</evidence>
<proteinExistence type="predicted"/>